<feature type="compositionally biased region" description="Polar residues" evidence="9">
    <location>
        <begin position="342"/>
        <end position="361"/>
    </location>
</feature>
<dbReference type="Gene3D" id="3.30.160.60">
    <property type="entry name" value="Classic Zinc Finger"/>
    <property type="match status" value="6"/>
</dbReference>
<dbReference type="FunFam" id="3.30.160.60:FF:000110">
    <property type="entry name" value="Zinc finger protein-like"/>
    <property type="match status" value="1"/>
</dbReference>
<dbReference type="InterPro" id="IPR011705">
    <property type="entry name" value="BACK"/>
</dbReference>
<dbReference type="InterPro" id="IPR000210">
    <property type="entry name" value="BTB/POZ_dom"/>
</dbReference>
<keyword evidence="2" id="KW-0479">Metal-binding</keyword>
<dbReference type="FunFam" id="3.30.160.60:FF:001967">
    <property type="entry name" value="Ras-responsive element-binding protein"/>
    <property type="match status" value="1"/>
</dbReference>
<dbReference type="Gene3D" id="3.30.710.10">
    <property type="entry name" value="Potassium Channel Kv1.1, Chain A"/>
    <property type="match status" value="1"/>
</dbReference>
<dbReference type="GO" id="GO:0003700">
    <property type="term" value="F:DNA-binding transcription factor activity"/>
    <property type="evidence" value="ECO:0007669"/>
    <property type="project" value="TreeGrafter"/>
</dbReference>
<keyword evidence="5" id="KW-0862">Zinc</keyword>
<feature type="domain" description="C2H2-type" evidence="11">
    <location>
        <begin position="563"/>
        <end position="590"/>
    </location>
</feature>
<dbReference type="Pfam" id="PF00651">
    <property type="entry name" value="BTB"/>
    <property type="match status" value="1"/>
</dbReference>
<dbReference type="PROSITE" id="PS50097">
    <property type="entry name" value="BTB"/>
    <property type="match status" value="1"/>
</dbReference>
<evidence type="ECO:0000256" key="2">
    <source>
        <dbReference type="ARBA" id="ARBA00022723"/>
    </source>
</evidence>
<dbReference type="PANTHER" id="PTHR24404:SF114">
    <property type="entry name" value="KLUMPFUSS, ISOFORM B-RELATED"/>
    <property type="match status" value="1"/>
</dbReference>
<evidence type="ECO:0000256" key="1">
    <source>
        <dbReference type="ARBA" id="ARBA00004123"/>
    </source>
</evidence>
<dbReference type="CDD" id="cd14733">
    <property type="entry name" value="BACK"/>
    <property type="match status" value="1"/>
</dbReference>
<keyword evidence="12" id="KW-1185">Reference proteome</keyword>
<dbReference type="GO" id="GO:0008270">
    <property type="term" value="F:zinc ion binding"/>
    <property type="evidence" value="ECO:0007669"/>
    <property type="project" value="UniProtKB-KW"/>
</dbReference>
<evidence type="ECO:0000259" key="10">
    <source>
        <dbReference type="PROSITE" id="PS50097"/>
    </source>
</evidence>
<dbReference type="SMART" id="SM00355">
    <property type="entry name" value="ZnF_C2H2"/>
    <property type="match status" value="9"/>
</dbReference>
<dbReference type="Pfam" id="PF07707">
    <property type="entry name" value="BACK"/>
    <property type="match status" value="1"/>
</dbReference>
<dbReference type="Gene3D" id="1.25.40.420">
    <property type="match status" value="1"/>
</dbReference>
<protein>
    <submittedName>
        <fullName evidence="13">Zinc finger protein 64 homolog (inferred by orthology to a human protein)</fullName>
    </submittedName>
</protein>
<dbReference type="AlphaFoldDB" id="A0A0K0FPY6"/>
<dbReference type="GO" id="GO:0000978">
    <property type="term" value="F:RNA polymerase II cis-regulatory region sequence-specific DNA binding"/>
    <property type="evidence" value="ECO:0007669"/>
    <property type="project" value="TreeGrafter"/>
</dbReference>
<accession>A0A0K0FPY6</accession>
<reference evidence="13" key="2">
    <citation type="submission" date="2015-08" db="UniProtKB">
        <authorList>
            <consortium name="WormBaseParasite"/>
        </authorList>
    </citation>
    <scope>IDENTIFICATION</scope>
</reference>
<feature type="domain" description="C2H2-type" evidence="11">
    <location>
        <begin position="591"/>
        <end position="618"/>
    </location>
</feature>
<feature type="region of interest" description="Disordered" evidence="9">
    <location>
        <begin position="724"/>
        <end position="753"/>
    </location>
</feature>
<proteinExistence type="predicted"/>
<evidence type="ECO:0000256" key="9">
    <source>
        <dbReference type="SAM" id="MobiDB-lite"/>
    </source>
</evidence>
<dbReference type="GO" id="GO:0005634">
    <property type="term" value="C:nucleus"/>
    <property type="evidence" value="ECO:0007669"/>
    <property type="project" value="UniProtKB-SubCell"/>
</dbReference>
<dbReference type="STRING" id="75913.A0A0K0FPY6"/>
<evidence type="ECO:0000259" key="11">
    <source>
        <dbReference type="PROSITE" id="PS50157"/>
    </source>
</evidence>
<evidence type="ECO:0000256" key="8">
    <source>
        <dbReference type="PROSITE-ProRule" id="PRU00042"/>
    </source>
</evidence>
<dbReference type="InterPro" id="IPR036236">
    <property type="entry name" value="Znf_C2H2_sf"/>
</dbReference>
<dbReference type="SUPFAM" id="SSF54695">
    <property type="entry name" value="POZ domain"/>
    <property type="match status" value="1"/>
</dbReference>
<evidence type="ECO:0000256" key="3">
    <source>
        <dbReference type="ARBA" id="ARBA00022737"/>
    </source>
</evidence>
<dbReference type="InterPro" id="IPR011333">
    <property type="entry name" value="SKP1/BTB/POZ_sf"/>
</dbReference>
<keyword evidence="7" id="KW-0539">Nucleus</keyword>
<dbReference type="SUPFAM" id="SSF57667">
    <property type="entry name" value="beta-beta-alpha zinc fingers"/>
    <property type="match status" value="5"/>
</dbReference>
<dbReference type="GO" id="GO:0006357">
    <property type="term" value="P:regulation of transcription by RNA polymerase II"/>
    <property type="evidence" value="ECO:0007669"/>
    <property type="project" value="TreeGrafter"/>
</dbReference>
<evidence type="ECO:0000256" key="7">
    <source>
        <dbReference type="ARBA" id="ARBA00023242"/>
    </source>
</evidence>
<keyword evidence="4 8" id="KW-0863">Zinc-finger</keyword>
<dbReference type="PANTHER" id="PTHR24404">
    <property type="entry name" value="ZINC FINGER PROTEIN"/>
    <property type="match status" value="1"/>
</dbReference>
<keyword evidence="3" id="KW-0677">Repeat</keyword>
<feature type="region of interest" description="Disordered" evidence="9">
    <location>
        <begin position="400"/>
        <end position="420"/>
    </location>
</feature>
<dbReference type="InterPro" id="IPR050589">
    <property type="entry name" value="Ikaros_C2H2-ZF"/>
</dbReference>
<dbReference type="FunFam" id="3.30.160.60:FF:000630">
    <property type="entry name" value="Zinc finger protein 180"/>
    <property type="match status" value="1"/>
</dbReference>
<feature type="domain" description="C2H2-type" evidence="11">
    <location>
        <begin position="704"/>
        <end position="732"/>
    </location>
</feature>
<sequence length="988" mass="114218">MEITVVNKNIIPHRHHSLVFVYNPGNMDDTMVLASSSRDGQSTLFPITFHDGPITPALERLSILRQKGEFCDCEIKVQDKLFAAHRVVLSSVSPYLNSIFKRNMIVKERMVLNSWYPEIFEQILEYCYTGRITINRETCFETLRLANSFLMARLKSYCANYLDQAMDPSNCLSIKDISAKYNIPSLQATACEYFDNNFTKCLLESTNIPEYSYEELRNLLMNPKYSCMLTPEVHIKVITRWTNHYIDDREDAFEELLKQVNPQTINISTIEYLLDYSPLYQNSTFCRFMLMNLVYSYHIPLGKYEMEFQNYYKQANTYGIHSLKCVRQNENMIQHSEREGMSQPQYQNFQQPISNDDNQTQLHHREQSSDIDSTRPSIKLKINMNYNKSSSNIENSETMIDSTENVEKGGKNRKRGRPTKEKLSVVNESVDIEPESVFFDFDESLEELVLFETDDDINPDDIIDDKLIVPATGDDAKYQCDNCPFQAATLDIIKLHIAKTHAKNVLYVCPFCQYECTWNKIFYSHMREHFQGPPYKCDQCEYSCDNIHLLLSHRTCHSDEKPFKCGYCNYRSRVKANLYTHVRLHTNDKPYLCEYCDKQFATPIYLKAHLTSHSDERHYACDICDFTTKYASHLLSHKRLHSGDLFHCEYSGCSYSSPKKSQLAAHLRTHLAVRSHTCNICHRSFIEKSHLVRHERIHLEDKPFKCEQCTYASSRRDKLKEHIQKHHTGDNSGGHKPAKRRKRDKLNNESKIQFQKDVTLKNRQNDQTKLFRPITHNEIEENIFPDKISSSTHGNIISMNTGTIHRQQSSNISEYNDIMGGSGLHSSNRSSSVILQPNQDGILLHNISPSRSLNGNISDILGDDNLYDSIVKDSNNGGHLTRVMDQETSRSFPETPTDPLESQLIRSPQSVGPQFMIDDFNPLNPSNNGIDMQRPMSLPPYTMPNQMMSQNGHLNNINQVNTYSQPSNTNPQLHNGPGVHNNMHTWGW</sequence>
<evidence type="ECO:0000256" key="5">
    <source>
        <dbReference type="ARBA" id="ARBA00022833"/>
    </source>
</evidence>
<dbReference type="WBParaSite" id="SVE_1136800.1">
    <property type="protein sequence ID" value="SVE_1136800.1"/>
    <property type="gene ID" value="SVE_1136800"/>
</dbReference>
<feature type="domain" description="C2H2-type" evidence="11">
    <location>
        <begin position="619"/>
        <end position="646"/>
    </location>
</feature>
<dbReference type="Pfam" id="PF00096">
    <property type="entry name" value="zf-C2H2"/>
    <property type="match status" value="2"/>
</dbReference>
<name>A0A0K0FPY6_STRVS</name>
<evidence type="ECO:0000256" key="4">
    <source>
        <dbReference type="ARBA" id="ARBA00022771"/>
    </source>
</evidence>
<dbReference type="PROSITE" id="PS50157">
    <property type="entry name" value="ZINC_FINGER_C2H2_2"/>
    <property type="match status" value="7"/>
</dbReference>
<dbReference type="Proteomes" id="UP000035680">
    <property type="component" value="Unassembled WGS sequence"/>
</dbReference>
<feature type="domain" description="BTB" evidence="10">
    <location>
        <begin position="71"/>
        <end position="136"/>
    </location>
</feature>
<feature type="region of interest" description="Disordered" evidence="9">
    <location>
        <begin position="337"/>
        <end position="377"/>
    </location>
</feature>
<evidence type="ECO:0000256" key="6">
    <source>
        <dbReference type="ARBA" id="ARBA00023125"/>
    </source>
</evidence>
<dbReference type="PROSITE" id="PS00028">
    <property type="entry name" value="ZINC_FINGER_C2H2_1"/>
    <property type="match status" value="4"/>
</dbReference>
<keyword evidence="6" id="KW-0238">DNA-binding</keyword>
<dbReference type="SMART" id="SM00225">
    <property type="entry name" value="BTB"/>
    <property type="match status" value="1"/>
</dbReference>
<evidence type="ECO:0000313" key="12">
    <source>
        <dbReference type="Proteomes" id="UP000035680"/>
    </source>
</evidence>
<feature type="domain" description="C2H2-type" evidence="11">
    <location>
        <begin position="676"/>
        <end position="703"/>
    </location>
</feature>
<organism evidence="12 13">
    <name type="scientific">Strongyloides venezuelensis</name>
    <name type="common">Threadworm</name>
    <dbReference type="NCBI Taxonomy" id="75913"/>
    <lineage>
        <taxon>Eukaryota</taxon>
        <taxon>Metazoa</taxon>
        <taxon>Ecdysozoa</taxon>
        <taxon>Nematoda</taxon>
        <taxon>Chromadorea</taxon>
        <taxon>Rhabditida</taxon>
        <taxon>Tylenchina</taxon>
        <taxon>Panagrolaimomorpha</taxon>
        <taxon>Strongyloidoidea</taxon>
        <taxon>Strongyloididae</taxon>
        <taxon>Strongyloides</taxon>
    </lineage>
</organism>
<dbReference type="InterPro" id="IPR013087">
    <property type="entry name" value="Znf_C2H2_type"/>
</dbReference>
<evidence type="ECO:0000313" key="13">
    <source>
        <dbReference type="WBParaSite" id="SVE_1136800.1"/>
    </source>
</evidence>
<reference evidence="12" key="1">
    <citation type="submission" date="2014-07" db="EMBL/GenBank/DDBJ databases">
        <authorList>
            <person name="Martin A.A"/>
            <person name="De Silva N."/>
        </authorList>
    </citation>
    <scope>NUCLEOTIDE SEQUENCE</scope>
</reference>
<comment type="subcellular location">
    <subcellularLocation>
        <location evidence="1">Nucleus</location>
    </subcellularLocation>
</comment>
<feature type="domain" description="C2H2-type" evidence="11">
    <location>
        <begin position="646"/>
        <end position="675"/>
    </location>
</feature>
<feature type="domain" description="C2H2-type" evidence="11">
    <location>
        <begin position="535"/>
        <end position="562"/>
    </location>
</feature>